<gene>
    <name evidence="2" type="ORF">H6H00_19715</name>
</gene>
<keyword evidence="1" id="KW-1133">Transmembrane helix</keyword>
<reference evidence="2 3" key="1">
    <citation type="submission" date="2020-08" db="EMBL/GenBank/DDBJ databases">
        <authorList>
            <person name="Mo P."/>
        </authorList>
    </citation>
    <scope>NUCLEOTIDE SEQUENCE [LARGE SCALE GENOMIC DNA]</scope>
    <source>
        <strain evidence="2 3">CGMCC 4.1532</strain>
    </source>
</reference>
<dbReference type="AlphaFoldDB" id="A0A7G7MCE3"/>
<proteinExistence type="predicted"/>
<accession>A0A7G7MCE3</accession>
<evidence type="ECO:0000256" key="1">
    <source>
        <dbReference type="SAM" id="Phobius"/>
    </source>
</evidence>
<evidence type="ECO:0000313" key="2">
    <source>
        <dbReference type="EMBL" id="QNG50454.1"/>
    </source>
</evidence>
<evidence type="ECO:0000313" key="3">
    <source>
        <dbReference type="Proteomes" id="UP000515728"/>
    </source>
</evidence>
<name>A0A7G7MCE3_9PSEU</name>
<evidence type="ECO:0008006" key="4">
    <source>
        <dbReference type="Google" id="ProtNLM"/>
    </source>
</evidence>
<keyword evidence="1" id="KW-0472">Membrane</keyword>
<sequence length="139" mass="13916">MTGDEQGGGAVSAPMAIAVLALFAVIGLGIDGVRAAQGLARADALAEEAARAAGQILDVAELQRGRVVIDDGAAVNAAVAYLHQSDADGTASIIGDRVRVQVRISQPTVLLGLVGRTEIVSTGSAEALLFTTVPAEGTP</sequence>
<protein>
    <recommendedName>
        <fullName evidence="4">Flp pilus-assembly TadE/G-like</fullName>
    </recommendedName>
</protein>
<dbReference type="RefSeq" id="WP_185717216.1">
    <property type="nucleotide sequence ID" value="NZ_BAAAWI010000001.1"/>
</dbReference>
<dbReference type="KEGG" id="ppel:H6H00_19715"/>
<keyword evidence="3" id="KW-1185">Reference proteome</keyword>
<keyword evidence="1" id="KW-0812">Transmembrane</keyword>
<organism evidence="2 3">
    <name type="scientific">Pseudonocardia petroleophila</name>
    <dbReference type="NCBI Taxonomy" id="37331"/>
    <lineage>
        <taxon>Bacteria</taxon>
        <taxon>Bacillati</taxon>
        <taxon>Actinomycetota</taxon>
        <taxon>Actinomycetes</taxon>
        <taxon>Pseudonocardiales</taxon>
        <taxon>Pseudonocardiaceae</taxon>
        <taxon>Pseudonocardia</taxon>
    </lineage>
</organism>
<dbReference type="Proteomes" id="UP000515728">
    <property type="component" value="Chromosome"/>
</dbReference>
<feature type="transmembrane region" description="Helical" evidence="1">
    <location>
        <begin position="12"/>
        <end position="30"/>
    </location>
</feature>
<dbReference type="EMBL" id="CP060131">
    <property type="protein sequence ID" value="QNG50454.1"/>
    <property type="molecule type" value="Genomic_DNA"/>
</dbReference>